<keyword evidence="1" id="KW-0547">Nucleotide-binding</keyword>
<sequence>MLLAYYRLLRANRLIPGKHLLWDGSLLSKSLFPPHPNTGVRLLAAQWHASHVSMAEIKRVGDKGAVMNVAEFADGSNKEPHYSIRTLMRALTFAADIAGPFGLRRALWEGMLMAFTMVLNGGSAETGYFGSYISDPATGKLVFKDGLLVHALRHGHWIVLDELNLAPTDMLEALNRLLDDNRELIVPETQEVVHTSCYSQRRILLAYMQGGRFCPMPSDIVHFQDAPQAELETILCQRCCIAPSYGQKIFSVFCEL</sequence>
<proteinExistence type="predicted"/>
<dbReference type="GO" id="GO:0000027">
    <property type="term" value="P:ribosomal large subunit assembly"/>
    <property type="evidence" value="ECO:0007669"/>
    <property type="project" value="TreeGrafter"/>
</dbReference>
<keyword evidence="5" id="KW-1185">Reference proteome</keyword>
<comment type="caution">
    <text evidence="4">The sequence shown here is derived from an EMBL/GenBank/DDBJ whole genome shotgun (WGS) entry which is preliminary data.</text>
</comment>
<dbReference type="AlphaFoldDB" id="A0AAD4DXA9"/>
<evidence type="ECO:0000313" key="5">
    <source>
        <dbReference type="Proteomes" id="UP001195769"/>
    </source>
</evidence>
<dbReference type="Pfam" id="PF17865">
    <property type="entry name" value="AAA_lid_5"/>
    <property type="match status" value="1"/>
</dbReference>
<dbReference type="PANTHER" id="PTHR48103:SF2">
    <property type="entry name" value="MIDASIN"/>
    <property type="match status" value="1"/>
</dbReference>
<dbReference type="InterPro" id="IPR041190">
    <property type="entry name" value="Midasin_AAA_lid_5"/>
</dbReference>
<evidence type="ECO:0000256" key="1">
    <source>
        <dbReference type="ARBA" id="ARBA00022741"/>
    </source>
</evidence>
<evidence type="ECO:0000256" key="2">
    <source>
        <dbReference type="ARBA" id="ARBA00022840"/>
    </source>
</evidence>
<dbReference type="GO" id="GO:0005634">
    <property type="term" value="C:nucleus"/>
    <property type="evidence" value="ECO:0007669"/>
    <property type="project" value="TreeGrafter"/>
</dbReference>
<dbReference type="GO" id="GO:0000055">
    <property type="term" value="P:ribosomal large subunit export from nucleus"/>
    <property type="evidence" value="ECO:0007669"/>
    <property type="project" value="TreeGrafter"/>
</dbReference>
<protein>
    <recommendedName>
        <fullName evidence="3">Midasin AAA lid domain-containing protein</fullName>
    </recommendedName>
</protein>
<dbReference type="GO" id="GO:0030687">
    <property type="term" value="C:preribosome, large subunit precursor"/>
    <property type="evidence" value="ECO:0007669"/>
    <property type="project" value="TreeGrafter"/>
</dbReference>
<dbReference type="GO" id="GO:0005524">
    <property type="term" value="F:ATP binding"/>
    <property type="evidence" value="ECO:0007669"/>
    <property type="project" value="UniProtKB-KW"/>
</dbReference>
<feature type="domain" description="Midasin AAA lid" evidence="3">
    <location>
        <begin position="70"/>
        <end position="125"/>
    </location>
</feature>
<evidence type="ECO:0000259" key="3">
    <source>
        <dbReference type="Pfam" id="PF17865"/>
    </source>
</evidence>
<dbReference type="GO" id="GO:0016887">
    <property type="term" value="F:ATP hydrolysis activity"/>
    <property type="evidence" value="ECO:0007669"/>
    <property type="project" value="InterPro"/>
</dbReference>
<dbReference type="EMBL" id="JABBWK010000081">
    <property type="protein sequence ID" value="KAG1894318.1"/>
    <property type="molecule type" value="Genomic_DNA"/>
</dbReference>
<dbReference type="Proteomes" id="UP001195769">
    <property type="component" value="Unassembled WGS sequence"/>
</dbReference>
<organism evidence="4 5">
    <name type="scientific">Suillus fuscotomentosus</name>
    <dbReference type="NCBI Taxonomy" id="1912939"/>
    <lineage>
        <taxon>Eukaryota</taxon>
        <taxon>Fungi</taxon>
        <taxon>Dikarya</taxon>
        <taxon>Basidiomycota</taxon>
        <taxon>Agaricomycotina</taxon>
        <taxon>Agaricomycetes</taxon>
        <taxon>Agaricomycetidae</taxon>
        <taxon>Boletales</taxon>
        <taxon>Suillineae</taxon>
        <taxon>Suillaceae</taxon>
        <taxon>Suillus</taxon>
    </lineage>
</organism>
<dbReference type="SUPFAM" id="SSF52540">
    <property type="entry name" value="P-loop containing nucleoside triphosphate hydrolases"/>
    <property type="match status" value="1"/>
</dbReference>
<dbReference type="Gene3D" id="3.40.50.300">
    <property type="entry name" value="P-loop containing nucleotide triphosphate hydrolases"/>
    <property type="match status" value="1"/>
</dbReference>
<evidence type="ECO:0000313" key="4">
    <source>
        <dbReference type="EMBL" id="KAG1894318.1"/>
    </source>
</evidence>
<name>A0AAD4DXA9_9AGAM</name>
<dbReference type="GeneID" id="64664788"/>
<reference evidence="4" key="1">
    <citation type="journal article" date="2020" name="New Phytol.">
        <title>Comparative genomics reveals dynamic genome evolution in host specialist ectomycorrhizal fungi.</title>
        <authorList>
            <person name="Lofgren L.A."/>
            <person name="Nguyen N.H."/>
            <person name="Vilgalys R."/>
            <person name="Ruytinx J."/>
            <person name="Liao H.L."/>
            <person name="Branco S."/>
            <person name="Kuo A."/>
            <person name="LaButti K."/>
            <person name="Lipzen A."/>
            <person name="Andreopoulos W."/>
            <person name="Pangilinan J."/>
            <person name="Riley R."/>
            <person name="Hundley H."/>
            <person name="Na H."/>
            <person name="Barry K."/>
            <person name="Grigoriev I.V."/>
            <person name="Stajich J.E."/>
            <person name="Kennedy P.G."/>
        </authorList>
    </citation>
    <scope>NUCLEOTIDE SEQUENCE</scope>
    <source>
        <strain evidence="4">FC203</strain>
    </source>
</reference>
<accession>A0AAD4DXA9</accession>
<keyword evidence="2" id="KW-0067">ATP-binding</keyword>
<dbReference type="InterPro" id="IPR027417">
    <property type="entry name" value="P-loop_NTPase"/>
</dbReference>
<dbReference type="PANTHER" id="PTHR48103">
    <property type="entry name" value="MIDASIN-RELATED"/>
    <property type="match status" value="1"/>
</dbReference>
<gene>
    <name evidence="4" type="ORF">F5891DRAFT_1281643</name>
</gene>
<dbReference type="RefSeq" id="XP_041219894.1">
    <property type="nucleotide sequence ID" value="XM_041370490.1"/>
</dbReference>